<keyword evidence="2" id="KW-0732">Signal</keyword>
<evidence type="ECO:0000256" key="1">
    <source>
        <dbReference type="ARBA" id="ARBA00022514"/>
    </source>
</evidence>
<dbReference type="GO" id="GO:0006955">
    <property type="term" value="P:immune response"/>
    <property type="evidence" value="ECO:0007669"/>
    <property type="project" value="InterPro"/>
</dbReference>
<sequence length="94" mass="10472">MASTRFIAVTLLVVFILQTFLLQTESATCCLSYAKSIPKCHRMKRYTIQTDMGICDMDAIIFHTKRGASICANSSNGQTKMIIECLNARHKGLP</sequence>
<dbReference type="PANTHER" id="PTHR12015:SF190">
    <property type="entry name" value="C-C MOTIF CHEMOKINE"/>
    <property type="match status" value="1"/>
</dbReference>
<dbReference type="AlphaFoldDB" id="A0A9Q1DRR5"/>
<dbReference type="Proteomes" id="UP001152803">
    <property type="component" value="Unassembled WGS sequence"/>
</dbReference>
<evidence type="ECO:0000313" key="4">
    <source>
        <dbReference type="EMBL" id="KAJ8279233.1"/>
    </source>
</evidence>
<protein>
    <recommendedName>
        <fullName evidence="3">Chemokine interleukin-8-like domain-containing protein</fullName>
    </recommendedName>
</protein>
<dbReference type="OrthoDB" id="8870994at2759"/>
<dbReference type="InterPro" id="IPR039809">
    <property type="entry name" value="Chemokine_b/g/d"/>
</dbReference>
<name>A0A9Q1DRR5_CONCO</name>
<dbReference type="GO" id="GO:0008009">
    <property type="term" value="F:chemokine activity"/>
    <property type="evidence" value="ECO:0007669"/>
    <property type="project" value="InterPro"/>
</dbReference>
<dbReference type="GO" id="GO:0005615">
    <property type="term" value="C:extracellular space"/>
    <property type="evidence" value="ECO:0007669"/>
    <property type="project" value="UniProtKB-KW"/>
</dbReference>
<evidence type="ECO:0000256" key="2">
    <source>
        <dbReference type="SAM" id="SignalP"/>
    </source>
</evidence>
<reference evidence="4" key="1">
    <citation type="journal article" date="2023" name="Science">
        <title>Genome structures resolve the early diversification of teleost fishes.</title>
        <authorList>
            <person name="Parey E."/>
            <person name="Louis A."/>
            <person name="Montfort J."/>
            <person name="Bouchez O."/>
            <person name="Roques C."/>
            <person name="Iampietro C."/>
            <person name="Lluch J."/>
            <person name="Castinel A."/>
            <person name="Donnadieu C."/>
            <person name="Desvignes T."/>
            <person name="Floi Bucao C."/>
            <person name="Jouanno E."/>
            <person name="Wen M."/>
            <person name="Mejri S."/>
            <person name="Dirks R."/>
            <person name="Jansen H."/>
            <person name="Henkel C."/>
            <person name="Chen W.J."/>
            <person name="Zahm M."/>
            <person name="Cabau C."/>
            <person name="Klopp C."/>
            <person name="Thompson A.W."/>
            <person name="Robinson-Rechavi M."/>
            <person name="Braasch I."/>
            <person name="Lecointre G."/>
            <person name="Bobe J."/>
            <person name="Postlethwait J.H."/>
            <person name="Berthelot C."/>
            <person name="Roest Crollius H."/>
            <person name="Guiguen Y."/>
        </authorList>
    </citation>
    <scope>NUCLEOTIDE SEQUENCE</scope>
    <source>
        <strain evidence="4">Concon-B</strain>
    </source>
</reference>
<dbReference type="InterPro" id="IPR001811">
    <property type="entry name" value="Chemokine_IL8-like_dom"/>
</dbReference>
<keyword evidence="5" id="KW-1185">Reference proteome</keyword>
<dbReference type="SMART" id="SM00199">
    <property type="entry name" value="SCY"/>
    <property type="match status" value="1"/>
</dbReference>
<evidence type="ECO:0000259" key="3">
    <source>
        <dbReference type="SMART" id="SM00199"/>
    </source>
</evidence>
<dbReference type="SUPFAM" id="SSF54117">
    <property type="entry name" value="Interleukin 8-like chemokines"/>
    <property type="match status" value="1"/>
</dbReference>
<comment type="caution">
    <text evidence="4">The sequence shown here is derived from an EMBL/GenBank/DDBJ whole genome shotgun (WGS) entry which is preliminary data.</text>
</comment>
<evidence type="ECO:0000313" key="5">
    <source>
        <dbReference type="Proteomes" id="UP001152803"/>
    </source>
</evidence>
<feature type="domain" description="Chemokine interleukin-8-like" evidence="3">
    <location>
        <begin position="26"/>
        <end position="86"/>
    </location>
</feature>
<dbReference type="PANTHER" id="PTHR12015">
    <property type="entry name" value="SMALL INDUCIBLE CYTOKINE A"/>
    <property type="match status" value="1"/>
</dbReference>
<proteinExistence type="predicted"/>
<keyword evidence="1" id="KW-0202">Cytokine</keyword>
<organism evidence="4 5">
    <name type="scientific">Conger conger</name>
    <name type="common">Conger eel</name>
    <name type="synonym">Muraena conger</name>
    <dbReference type="NCBI Taxonomy" id="82655"/>
    <lineage>
        <taxon>Eukaryota</taxon>
        <taxon>Metazoa</taxon>
        <taxon>Chordata</taxon>
        <taxon>Craniata</taxon>
        <taxon>Vertebrata</taxon>
        <taxon>Euteleostomi</taxon>
        <taxon>Actinopterygii</taxon>
        <taxon>Neopterygii</taxon>
        <taxon>Teleostei</taxon>
        <taxon>Anguilliformes</taxon>
        <taxon>Congridae</taxon>
        <taxon>Conger</taxon>
    </lineage>
</organism>
<feature type="chain" id="PRO_5040287591" description="Chemokine interleukin-8-like domain-containing protein" evidence="2">
    <location>
        <begin position="27"/>
        <end position="94"/>
    </location>
</feature>
<dbReference type="CDD" id="cd00272">
    <property type="entry name" value="Chemokine_CC"/>
    <property type="match status" value="1"/>
</dbReference>
<dbReference type="Pfam" id="PF00048">
    <property type="entry name" value="IL8"/>
    <property type="match status" value="1"/>
</dbReference>
<accession>A0A9Q1DRR5</accession>
<dbReference type="Gene3D" id="2.40.50.40">
    <property type="match status" value="1"/>
</dbReference>
<feature type="signal peptide" evidence="2">
    <location>
        <begin position="1"/>
        <end position="26"/>
    </location>
</feature>
<dbReference type="InterPro" id="IPR036048">
    <property type="entry name" value="Interleukin_8-like_sf"/>
</dbReference>
<dbReference type="EMBL" id="JAFJMO010000004">
    <property type="protein sequence ID" value="KAJ8279233.1"/>
    <property type="molecule type" value="Genomic_DNA"/>
</dbReference>
<gene>
    <name evidence="4" type="ORF">COCON_G00062990</name>
</gene>